<proteinExistence type="predicted"/>
<accession>A0ABP1DME9</accession>
<keyword evidence="2" id="KW-1133">Transmembrane helix</keyword>
<evidence type="ECO:0008006" key="5">
    <source>
        <dbReference type="Google" id="ProtNLM"/>
    </source>
</evidence>
<evidence type="ECO:0000256" key="1">
    <source>
        <dbReference type="SAM" id="MobiDB-lite"/>
    </source>
</evidence>
<keyword evidence="2" id="KW-0812">Transmembrane</keyword>
<dbReference type="Proteomes" id="UP001497453">
    <property type="component" value="Chromosome 5"/>
</dbReference>
<evidence type="ECO:0000313" key="4">
    <source>
        <dbReference type="Proteomes" id="UP001497453"/>
    </source>
</evidence>
<protein>
    <recommendedName>
        <fullName evidence="5">Transmembrane protein</fullName>
    </recommendedName>
</protein>
<feature type="transmembrane region" description="Helical" evidence="2">
    <location>
        <begin position="123"/>
        <end position="146"/>
    </location>
</feature>
<organism evidence="3 4">
    <name type="scientific">Somion occarium</name>
    <dbReference type="NCBI Taxonomy" id="3059160"/>
    <lineage>
        <taxon>Eukaryota</taxon>
        <taxon>Fungi</taxon>
        <taxon>Dikarya</taxon>
        <taxon>Basidiomycota</taxon>
        <taxon>Agaricomycotina</taxon>
        <taxon>Agaricomycetes</taxon>
        <taxon>Polyporales</taxon>
        <taxon>Cerrenaceae</taxon>
        <taxon>Somion</taxon>
    </lineage>
</organism>
<sequence>MSSSPVASSSLRTVFGTWNTNTTSSQENIDLEAQTISGTRLPLPATIVAPTPVLARTSRDQEGTDPIDDFFGVTRTRGTSDSRHDTPALPSMVEQDVESLPPPPYADCRDLPSYTAVAEPPTLAMYLFKFGFLFPLFWLAGIVILFSPLSAPENWEPTKTETERVELIELLRRTERKWAKRCLIAFSILSIIVIAITLIAALVMRS</sequence>
<evidence type="ECO:0000256" key="2">
    <source>
        <dbReference type="SAM" id="Phobius"/>
    </source>
</evidence>
<dbReference type="EMBL" id="OZ037948">
    <property type="protein sequence ID" value="CAL1709023.1"/>
    <property type="molecule type" value="Genomic_DNA"/>
</dbReference>
<evidence type="ECO:0000313" key="3">
    <source>
        <dbReference type="EMBL" id="CAL1709023.1"/>
    </source>
</evidence>
<keyword evidence="4" id="KW-1185">Reference proteome</keyword>
<keyword evidence="2" id="KW-0472">Membrane</keyword>
<feature type="transmembrane region" description="Helical" evidence="2">
    <location>
        <begin position="182"/>
        <end position="204"/>
    </location>
</feature>
<reference evidence="4" key="1">
    <citation type="submission" date="2024-04" db="EMBL/GenBank/DDBJ databases">
        <authorList>
            <person name="Shaw F."/>
            <person name="Minotto A."/>
        </authorList>
    </citation>
    <scope>NUCLEOTIDE SEQUENCE [LARGE SCALE GENOMIC DNA]</scope>
</reference>
<gene>
    <name evidence="3" type="ORF">GFSPODELE1_LOCUS7149</name>
</gene>
<feature type="region of interest" description="Disordered" evidence="1">
    <location>
        <begin position="56"/>
        <end position="88"/>
    </location>
</feature>
<name>A0ABP1DME9_9APHY</name>